<feature type="region of interest" description="Disordered" evidence="1">
    <location>
        <begin position="64"/>
        <end position="84"/>
    </location>
</feature>
<dbReference type="EMBL" id="CAACVS010000616">
    <property type="protein sequence ID" value="VEU44099.1"/>
    <property type="molecule type" value="Genomic_DNA"/>
</dbReference>
<proteinExistence type="predicted"/>
<evidence type="ECO:0000313" key="3">
    <source>
        <dbReference type="Proteomes" id="UP000291116"/>
    </source>
</evidence>
<keyword evidence="3" id="KW-1185">Reference proteome</keyword>
<evidence type="ECO:0000256" key="1">
    <source>
        <dbReference type="SAM" id="MobiDB-lite"/>
    </source>
</evidence>
<name>A0A448ZPY5_9STRA</name>
<feature type="compositionally biased region" description="Basic and acidic residues" evidence="1">
    <location>
        <begin position="64"/>
        <end position="73"/>
    </location>
</feature>
<protein>
    <submittedName>
        <fullName evidence="2">Uncharacterized protein</fullName>
    </submittedName>
</protein>
<sequence>MFGNKKKTKDTRVRDLFEYLCTCTPCWECLLDDYDCNYNFTLRDRVEIWKDTRRYKRLRRIESKERERSERNQRSTWRSMGSVI</sequence>
<gene>
    <name evidence="2" type="ORF">PSNMU_V1.4_AUG-EV-PASAV3_0111680</name>
</gene>
<dbReference type="AlphaFoldDB" id="A0A448ZPY5"/>
<organism evidence="2 3">
    <name type="scientific">Pseudo-nitzschia multistriata</name>
    <dbReference type="NCBI Taxonomy" id="183589"/>
    <lineage>
        <taxon>Eukaryota</taxon>
        <taxon>Sar</taxon>
        <taxon>Stramenopiles</taxon>
        <taxon>Ochrophyta</taxon>
        <taxon>Bacillariophyta</taxon>
        <taxon>Bacillariophyceae</taxon>
        <taxon>Bacillariophycidae</taxon>
        <taxon>Bacillariales</taxon>
        <taxon>Bacillariaceae</taxon>
        <taxon>Pseudo-nitzschia</taxon>
    </lineage>
</organism>
<accession>A0A448ZPY5</accession>
<reference evidence="2 3" key="1">
    <citation type="submission" date="2019-01" db="EMBL/GenBank/DDBJ databases">
        <authorList>
            <person name="Ferrante I. M."/>
        </authorList>
    </citation>
    <scope>NUCLEOTIDE SEQUENCE [LARGE SCALE GENOMIC DNA]</scope>
    <source>
        <strain evidence="2 3">B856</strain>
    </source>
</reference>
<evidence type="ECO:0000313" key="2">
    <source>
        <dbReference type="EMBL" id="VEU44099.1"/>
    </source>
</evidence>
<dbReference type="Proteomes" id="UP000291116">
    <property type="component" value="Unassembled WGS sequence"/>
</dbReference>